<keyword evidence="3" id="KW-0808">Transferase</keyword>
<comment type="similarity">
    <text evidence="2">Belongs to the YkuD family.</text>
</comment>
<dbReference type="Gene3D" id="2.40.440.10">
    <property type="entry name" value="L,D-transpeptidase catalytic domain-like"/>
    <property type="match status" value="1"/>
</dbReference>
<feature type="active site" description="Proton donor/acceptor" evidence="7">
    <location>
        <position position="136"/>
    </location>
</feature>
<dbReference type="InterPro" id="IPR038063">
    <property type="entry name" value="Transpep_catalytic_dom"/>
</dbReference>
<evidence type="ECO:0000256" key="1">
    <source>
        <dbReference type="ARBA" id="ARBA00004752"/>
    </source>
</evidence>
<evidence type="ECO:0000256" key="7">
    <source>
        <dbReference type="PROSITE-ProRule" id="PRU01373"/>
    </source>
</evidence>
<evidence type="ECO:0000256" key="5">
    <source>
        <dbReference type="ARBA" id="ARBA00022984"/>
    </source>
</evidence>
<dbReference type="Proteomes" id="UP001193501">
    <property type="component" value="Unassembled WGS sequence"/>
</dbReference>
<keyword evidence="6 7" id="KW-0961">Cell wall biogenesis/degradation</keyword>
<organism evidence="9 10">
    <name type="scientific">Stagnihabitans tardus</name>
    <dbReference type="NCBI Taxonomy" id="2699202"/>
    <lineage>
        <taxon>Bacteria</taxon>
        <taxon>Pseudomonadati</taxon>
        <taxon>Pseudomonadota</taxon>
        <taxon>Alphaproteobacteria</taxon>
        <taxon>Rhodobacterales</taxon>
        <taxon>Paracoccaceae</taxon>
        <taxon>Stagnihabitans</taxon>
    </lineage>
</organism>
<comment type="caution">
    <text evidence="9">The sequence shown here is derived from an EMBL/GenBank/DDBJ whole genome shotgun (WGS) entry which is preliminary data.</text>
</comment>
<keyword evidence="10" id="KW-1185">Reference proteome</keyword>
<gene>
    <name evidence="9" type="ORF">GV832_08600</name>
</gene>
<dbReference type="PROSITE" id="PS52029">
    <property type="entry name" value="LD_TPASE"/>
    <property type="match status" value="1"/>
</dbReference>
<dbReference type="PANTHER" id="PTHR36699">
    <property type="entry name" value="LD-TRANSPEPTIDASE"/>
    <property type="match status" value="1"/>
</dbReference>
<protein>
    <submittedName>
        <fullName evidence="9">L,D-transpeptidase family protein</fullName>
    </submittedName>
</protein>
<dbReference type="SUPFAM" id="SSF141523">
    <property type="entry name" value="L,D-transpeptidase catalytic domain-like"/>
    <property type="match status" value="1"/>
</dbReference>
<accession>A0AAE5BUA0</accession>
<evidence type="ECO:0000313" key="10">
    <source>
        <dbReference type="Proteomes" id="UP001193501"/>
    </source>
</evidence>
<evidence type="ECO:0000256" key="4">
    <source>
        <dbReference type="ARBA" id="ARBA00022960"/>
    </source>
</evidence>
<proteinExistence type="inferred from homology"/>
<evidence type="ECO:0000259" key="8">
    <source>
        <dbReference type="PROSITE" id="PS52029"/>
    </source>
</evidence>
<reference evidence="9" key="1">
    <citation type="submission" date="2020-01" db="EMBL/GenBank/DDBJ databases">
        <authorList>
            <person name="Chen W.-M."/>
        </authorList>
    </citation>
    <scope>NUCLEOTIDE SEQUENCE</scope>
    <source>
        <strain evidence="9">CYK-10</strain>
    </source>
</reference>
<name>A0AAE5BUA0_9RHOB</name>
<dbReference type="GO" id="GO:0016740">
    <property type="term" value="F:transferase activity"/>
    <property type="evidence" value="ECO:0007669"/>
    <property type="project" value="UniProtKB-KW"/>
</dbReference>
<sequence length="183" mass="19891">MRRAVPIAAATGLCLAAATLAYTKVAARLWHGTPPPMAPTEAQADRVLVEKSSRLLTLMRGDQVLAQYEVSLGARGDAGPKTTRGDERTPEGHYVIDWRNPESIAHLSLHISYPRPEDLAQAKVEGRDPGGDIMIHGLPNGWGALSALHLIWDWTDGCIAVTNAQMQDIWSRVPDGTPIEIRS</sequence>
<evidence type="ECO:0000256" key="2">
    <source>
        <dbReference type="ARBA" id="ARBA00005992"/>
    </source>
</evidence>
<dbReference type="GO" id="GO:0071555">
    <property type="term" value="P:cell wall organization"/>
    <property type="evidence" value="ECO:0007669"/>
    <property type="project" value="UniProtKB-UniRule"/>
</dbReference>
<dbReference type="RefSeq" id="WP_168774451.1">
    <property type="nucleotide sequence ID" value="NZ_JAABNR010000007.1"/>
</dbReference>
<dbReference type="GO" id="GO:0008360">
    <property type="term" value="P:regulation of cell shape"/>
    <property type="evidence" value="ECO:0007669"/>
    <property type="project" value="UniProtKB-UniRule"/>
</dbReference>
<dbReference type="PANTHER" id="PTHR36699:SF1">
    <property type="entry name" value="L,D-TRANSPEPTIDASE YAFK-RELATED"/>
    <property type="match status" value="1"/>
</dbReference>
<keyword evidence="5 7" id="KW-0573">Peptidoglycan synthesis</keyword>
<dbReference type="CDD" id="cd16913">
    <property type="entry name" value="YkuD_like"/>
    <property type="match status" value="1"/>
</dbReference>
<comment type="pathway">
    <text evidence="1 7">Cell wall biogenesis; peptidoglycan biosynthesis.</text>
</comment>
<dbReference type="InterPro" id="IPR005490">
    <property type="entry name" value="LD_TPept_cat_dom"/>
</dbReference>
<evidence type="ECO:0000256" key="3">
    <source>
        <dbReference type="ARBA" id="ARBA00022679"/>
    </source>
</evidence>
<dbReference type="Pfam" id="PF03734">
    <property type="entry name" value="YkuD"/>
    <property type="match status" value="1"/>
</dbReference>
<dbReference type="GO" id="GO:0004180">
    <property type="term" value="F:carboxypeptidase activity"/>
    <property type="evidence" value="ECO:0007669"/>
    <property type="project" value="UniProtKB-ARBA"/>
</dbReference>
<dbReference type="GO" id="GO:0009252">
    <property type="term" value="P:peptidoglycan biosynthetic process"/>
    <property type="evidence" value="ECO:0007669"/>
    <property type="project" value="UniProtKB-KW"/>
</dbReference>
<feature type="active site" description="Nucleophile" evidence="7">
    <location>
        <position position="158"/>
    </location>
</feature>
<keyword evidence="4 7" id="KW-0133">Cell shape</keyword>
<evidence type="ECO:0000313" key="9">
    <source>
        <dbReference type="EMBL" id="NBZ87636.1"/>
    </source>
</evidence>
<evidence type="ECO:0000256" key="6">
    <source>
        <dbReference type="ARBA" id="ARBA00023316"/>
    </source>
</evidence>
<feature type="domain" description="L,D-TPase catalytic" evidence="8">
    <location>
        <begin position="45"/>
        <end position="182"/>
    </location>
</feature>
<dbReference type="EMBL" id="JAABNR010000007">
    <property type="protein sequence ID" value="NBZ87636.1"/>
    <property type="molecule type" value="Genomic_DNA"/>
</dbReference>
<dbReference type="AlphaFoldDB" id="A0AAE5BUA0"/>